<evidence type="ECO:0000256" key="4">
    <source>
        <dbReference type="ARBA" id="ARBA00022692"/>
    </source>
</evidence>
<dbReference type="InterPro" id="IPR001478">
    <property type="entry name" value="PDZ"/>
</dbReference>
<evidence type="ECO:0000256" key="5">
    <source>
        <dbReference type="ARBA" id="ARBA00022801"/>
    </source>
</evidence>
<evidence type="ECO:0000256" key="3">
    <source>
        <dbReference type="ARBA" id="ARBA00022670"/>
    </source>
</evidence>
<keyword evidence="6" id="KW-0862">Zinc</keyword>
<dbReference type="Pfam" id="PF02163">
    <property type="entry name" value="Peptidase_M50"/>
    <property type="match status" value="1"/>
</dbReference>
<dbReference type="NCBIfam" id="TIGR00054">
    <property type="entry name" value="RIP metalloprotease RseP"/>
    <property type="match status" value="1"/>
</dbReference>
<name>A0A1W1BIU7_9ZZZZ</name>
<keyword evidence="8 12" id="KW-0482">Metalloprotease</keyword>
<dbReference type="PANTHER" id="PTHR42837:SF2">
    <property type="entry name" value="MEMBRANE METALLOPROTEASE ARASP2, CHLOROPLASTIC-RELATED"/>
    <property type="match status" value="1"/>
</dbReference>
<dbReference type="InterPro" id="IPR036034">
    <property type="entry name" value="PDZ_sf"/>
</dbReference>
<dbReference type="EMBL" id="FPHN01000022">
    <property type="protein sequence ID" value="SFV53436.1"/>
    <property type="molecule type" value="Genomic_DNA"/>
</dbReference>
<evidence type="ECO:0000256" key="8">
    <source>
        <dbReference type="ARBA" id="ARBA00023049"/>
    </source>
</evidence>
<dbReference type="CDD" id="cd23081">
    <property type="entry name" value="cpPDZ_EcRseP-like"/>
    <property type="match status" value="1"/>
</dbReference>
<feature type="transmembrane region" description="Helical" evidence="10">
    <location>
        <begin position="93"/>
        <end position="112"/>
    </location>
</feature>
<gene>
    <name evidence="12" type="ORF">MNB_SV-14-1310</name>
</gene>
<dbReference type="GO" id="GO:0006508">
    <property type="term" value="P:proteolysis"/>
    <property type="evidence" value="ECO:0007669"/>
    <property type="project" value="UniProtKB-KW"/>
</dbReference>
<feature type="domain" description="PDZ" evidence="11">
    <location>
        <begin position="126"/>
        <end position="179"/>
    </location>
</feature>
<dbReference type="PANTHER" id="PTHR42837">
    <property type="entry name" value="REGULATOR OF SIGMA-E PROTEASE RSEP"/>
    <property type="match status" value="1"/>
</dbReference>
<dbReference type="PROSITE" id="PS50106">
    <property type="entry name" value="PDZ"/>
    <property type="match status" value="1"/>
</dbReference>
<keyword evidence="9 10" id="KW-0472">Membrane</keyword>
<dbReference type="InterPro" id="IPR008915">
    <property type="entry name" value="Peptidase_M50"/>
</dbReference>
<evidence type="ECO:0000256" key="7">
    <source>
        <dbReference type="ARBA" id="ARBA00022989"/>
    </source>
</evidence>
<evidence type="ECO:0000256" key="2">
    <source>
        <dbReference type="ARBA" id="ARBA00004141"/>
    </source>
</evidence>
<feature type="transmembrane region" description="Helical" evidence="10">
    <location>
        <begin position="322"/>
        <end position="343"/>
    </location>
</feature>
<dbReference type="SMART" id="SM00228">
    <property type="entry name" value="PDZ"/>
    <property type="match status" value="1"/>
</dbReference>
<keyword evidence="7 10" id="KW-1133">Transmembrane helix</keyword>
<accession>A0A1W1BIU7</accession>
<dbReference type="AlphaFoldDB" id="A0A1W1BIU7"/>
<reference evidence="12" key="1">
    <citation type="submission" date="2016-10" db="EMBL/GenBank/DDBJ databases">
        <authorList>
            <person name="de Groot N.N."/>
        </authorList>
    </citation>
    <scope>NUCLEOTIDE SEQUENCE</scope>
</reference>
<keyword evidence="5" id="KW-0378">Hydrolase</keyword>
<dbReference type="SUPFAM" id="SSF50156">
    <property type="entry name" value="PDZ domain-like"/>
    <property type="match status" value="1"/>
</dbReference>
<protein>
    <submittedName>
        <fullName evidence="12">Membrane-associated zinc metalloprotease</fullName>
    </submittedName>
</protein>
<proteinExistence type="predicted"/>
<keyword evidence="4 10" id="KW-0812">Transmembrane</keyword>
<sequence>MGIFTALLILSFLIFFHELGHFSAARLFGVQVDVFSIGFGKKLFTKQIGKTQWTISMIPLGGYVKMKGQDDSDPSFVSYDEDSYNVKKPWQRIIILLAGPFANFLLAFLLYLSISFIGVPKLLATVGDINTTQPAYKAGLQIGDKIVQINGKKILYWEEIGESIQKSSFDLQVTVLRENKYIDLRITPKLQKIKNNFNESIERKIIGIQPDMNSSTIVQYNINKGLDYAYTQTKNASMLIVKGLQKLISGLVPVDQLGGVVSIVDVTAKASSVGLTALLFFTALISVNLGVLNLLPIPALDGGHIMFNLYEMITKRKPNEDIMYKLTLMGWAILLSVMLLGLYNDMNRLLG</sequence>
<evidence type="ECO:0000313" key="12">
    <source>
        <dbReference type="EMBL" id="SFV53436.1"/>
    </source>
</evidence>
<dbReference type="InterPro" id="IPR041489">
    <property type="entry name" value="PDZ_6"/>
</dbReference>
<dbReference type="GO" id="GO:0016020">
    <property type="term" value="C:membrane"/>
    <property type="evidence" value="ECO:0007669"/>
    <property type="project" value="UniProtKB-SubCell"/>
</dbReference>
<organism evidence="12">
    <name type="scientific">hydrothermal vent metagenome</name>
    <dbReference type="NCBI Taxonomy" id="652676"/>
    <lineage>
        <taxon>unclassified sequences</taxon>
        <taxon>metagenomes</taxon>
        <taxon>ecological metagenomes</taxon>
    </lineage>
</organism>
<comment type="subcellular location">
    <subcellularLocation>
        <location evidence="2">Membrane</location>
        <topology evidence="2">Multi-pass membrane protein</topology>
    </subcellularLocation>
</comment>
<evidence type="ECO:0000256" key="6">
    <source>
        <dbReference type="ARBA" id="ARBA00022833"/>
    </source>
</evidence>
<dbReference type="InterPro" id="IPR004387">
    <property type="entry name" value="Pept_M50_Zn"/>
</dbReference>
<evidence type="ECO:0000256" key="1">
    <source>
        <dbReference type="ARBA" id="ARBA00001947"/>
    </source>
</evidence>
<keyword evidence="3 12" id="KW-0645">Protease</keyword>
<dbReference type="CDD" id="cd06163">
    <property type="entry name" value="S2P-M50_PDZ_RseP-like"/>
    <property type="match status" value="1"/>
</dbReference>
<evidence type="ECO:0000259" key="11">
    <source>
        <dbReference type="PROSITE" id="PS50106"/>
    </source>
</evidence>
<dbReference type="Gene3D" id="2.30.42.10">
    <property type="match status" value="1"/>
</dbReference>
<dbReference type="GO" id="GO:0004222">
    <property type="term" value="F:metalloendopeptidase activity"/>
    <property type="evidence" value="ECO:0007669"/>
    <property type="project" value="InterPro"/>
</dbReference>
<comment type="cofactor">
    <cofactor evidence="1">
        <name>Zn(2+)</name>
        <dbReference type="ChEBI" id="CHEBI:29105"/>
    </cofactor>
</comment>
<dbReference type="Pfam" id="PF17820">
    <property type="entry name" value="PDZ_6"/>
    <property type="match status" value="1"/>
</dbReference>
<evidence type="ECO:0000256" key="9">
    <source>
        <dbReference type="ARBA" id="ARBA00023136"/>
    </source>
</evidence>
<evidence type="ECO:0000256" key="10">
    <source>
        <dbReference type="SAM" id="Phobius"/>
    </source>
</evidence>
<feature type="transmembrane region" description="Helical" evidence="10">
    <location>
        <begin position="277"/>
        <end position="297"/>
    </location>
</feature>